<dbReference type="AlphaFoldDB" id="A0A915L6H0"/>
<name>A0A915L6H0_ROMCU</name>
<evidence type="ECO:0000313" key="1">
    <source>
        <dbReference type="Proteomes" id="UP000887565"/>
    </source>
</evidence>
<dbReference type="Proteomes" id="UP000887565">
    <property type="component" value="Unplaced"/>
</dbReference>
<organism evidence="1 2">
    <name type="scientific">Romanomermis culicivorax</name>
    <name type="common">Nematode worm</name>
    <dbReference type="NCBI Taxonomy" id="13658"/>
    <lineage>
        <taxon>Eukaryota</taxon>
        <taxon>Metazoa</taxon>
        <taxon>Ecdysozoa</taxon>
        <taxon>Nematoda</taxon>
        <taxon>Enoplea</taxon>
        <taxon>Dorylaimia</taxon>
        <taxon>Mermithida</taxon>
        <taxon>Mermithoidea</taxon>
        <taxon>Mermithidae</taxon>
        <taxon>Romanomermis</taxon>
    </lineage>
</organism>
<proteinExistence type="predicted"/>
<evidence type="ECO:0000313" key="2">
    <source>
        <dbReference type="WBParaSite" id="nRc.2.0.1.t46700-RA"/>
    </source>
</evidence>
<keyword evidence="1" id="KW-1185">Reference proteome</keyword>
<reference evidence="2" key="1">
    <citation type="submission" date="2022-11" db="UniProtKB">
        <authorList>
            <consortium name="WormBaseParasite"/>
        </authorList>
    </citation>
    <scope>IDENTIFICATION</scope>
</reference>
<protein>
    <submittedName>
        <fullName evidence="2">Uncharacterized protein</fullName>
    </submittedName>
</protein>
<sequence>MISSTTDMLFAGHSVLEDLMGIRVETFRLKGLVTEFYLKDVGPYQYDFSLKANRDQIAKR</sequence>
<accession>A0A915L6H0</accession>
<dbReference type="WBParaSite" id="nRc.2.0.1.t46700-RA">
    <property type="protein sequence ID" value="nRc.2.0.1.t46700-RA"/>
    <property type="gene ID" value="nRc.2.0.1.g46700"/>
</dbReference>